<name>A0A917G250_9BACL</name>
<evidence type="ECO:0008006" key="3">
    <source>
        <dbReference type="Google" id="ProtNLM"/>
    </source>
</evidence>
<proteinExistence type="predicted"/>
<protein>
    <recommendedName>
        <fullName evidence="3">Phosphoadenosine phosphosulphate reductase domain-containing protein</fullName>
    </recommendedName>
</protein>
<organism evidence="1 2">
    <name type="scientific">Paenibacillus abyssi</name>
    <dbReference type="NCBI Taxonomy" id="1340531"/>
    <lineage>
        <taxon>Bacteria</taxon>
        <taxon>Bacillati</taxon>
        <taxon>Bacillota</taxon>
        <taxon>Bacilli</taxon>
        <taxon>Bacillales</taxon>
        <taxon>Paenibacillaceae</taxon>
        <taxon>Paenibacillus</taxon>
    </lineage>
</organism>
<comment type="caution">
    <text evidence="1">The sequence shown here is derived from an EMBL/GenBank/DDBJ whole genome shotgun (WGS) entry which is preliminary data.</text>
</comment>
<evidence type="ECO:0000313" key="1">
    <source>
        <dbReference type="EMBL" id="GGG18369.1"/>
    </source>
</evidence>
<reference evidence="1" key="1">
    <citation type="journal article" date="2014" name="Int. J. Syst. Evol. Microbiol.">
        <title>Complete genome sequence of Corynebacterium casei LMG S-19264T (=DSM 44701T), isolated from a smear-ripened cheese.</title>
        <authorList>
            <consortium name="US DOE Joint Genome Institute (JGI-PGF)"/>
            <person name="Walter F."/>
            <person name="Albersmeier A."/>
            <person name="Kalinowski J."/>
            <person name="Ruckert C."/>
        </authorList>
    </citation>
    <scope>NUCLEOTIDE SEQUENCE</scope>
    <source>
        <strain evidence="1">CGMCC 1.12987</strain>
    </source>
</reference>
<dbReference type="Proteomes" id="UP000644756">
    <property type="component" value="Unassembled WGS sequence"/>
</dbReference>
<evidence type="ECO:0000313" key="2">
    <source>
        <dbReference type="Proteomes" id="UP000644756"/>
    </source>
</evidence>
<sequence length="304" mass="34871">MTQLQFDLLGEIINTETSDTEKVLEAPVVNPSVKHVVCYSGGETSGIVAYEVARHYGPENMILINHDINPWVEHWDIKRYKTELAESIGVPITYANMPGWDEKDQFDVSVEAKAFKAGVHPLCTNRLKTAPFHKWLETTYPLDPETGRNDEIIIYYGFEAGETERIERRRRILQAKGYQSAYPLAEWSNTISSTREFGVNPPETYDIWKHANCTGCLRAGRQHWYVVYCRRRDVWEKAKAAEAIIGYSILKDTYLKDLEPRFEAMRIAGIQADEKTKAATFWAAAKRILGYRPKEDEVSCELLV</sequence>
<dbReference type="AlphaFoldDB" id="A0A917G250"/>
<accession>A0A917G250</accession>
<dbReference type="SUPFAM" id="SSF52402">
    <property type="entry name" value="Adenine nucleotide alpha hydrolases-like"/>
    <property type="match status" value="1"/>
</dbReference>
<gene>
    <name evidence="1" type="ORF">GCM10010916_39000</name>
</gene>
<dbReference type="RefSeq" id="WP_229725480.1">
    <property type="nucleotide sequence ID" value="NZ_BMGR01000014.1"/>
</dbReference>
<dbReference type="Gene3D" id="3.40.50.620">
    <property type="entry name" value="HUPs"/>
    <property type="match status" value="1"/>
</dbReference>
<reference evidence="1" key="2">
    <citation type="submission" date="2020-09" db="EMBL/GenBank/DDBJ databases">
        <authorList>
            <person name="Sun Q."/>
            <person name="Zhou Y."/>
        </authorList>
    </citation>
    <scope>NUCLEOTIDE SEQUENCE</scope>
    <source>
        <strain evidence="1">CGMCC 1.12987</strain>
    </source>
</reference>
<keyword evidence="2" id="KW-1185">Reference proteome</keyword>
<dbReference type="EMBL" id="BMGR01000014">
    <property type="protein sequence ID" value="GGG18369.1"/>
    <property type="molecule type" value="Genomic_DNA"/>
</dbReference>
<dbReference type="InterPro" id="IPR014729">
    <property type="entry name" value="Rossmann-like_a/b/a_fold"/>
</dbReference>